<dbReference type="PANTHER" id="PTHR46401">
    <property type="entry name" value="GLYCOSYLTRANSFERASE WBBK-RELATED"/>
    <property type="match status" value="1"/>
</dbReference>
<dbReference type="Gene3D" id="3.40.50.2000">
    <property type="entry name" value="Glycogen Phosphorylase B"/>
    <property type="match status" value="1"/>
</dbReference>
<dbReference type="SUPFAM" id="SSF53756">
    <property type="entry name" value="UDP-Glycosyltransferase/glycogen phosphorylase"/>
    <property type="match status" value="1"/>
</dbReference>
<name>A0A8E6B8T0_9BACT</name>
<gene>
    <name evidence="3" type="ORF">KIH39_01540</name>
</gene>
<evidence type="ECO:0000313" key="4">
    <source>
        <dbReference type="Proteomes" id="UP000676194"/>
    </source>
</evidence>
<organism evidence="3 4">
    <name type="scientific">Telmatocola sphagniphila</name>
    <dbReference type="NCBI Taxonomy" id="1123043"/>
    <lineage>
        <taxon>Bacteria</taxon>
        <taxon>Pseudomonadati</taxon>
        <taxon>Planctomycetota</taxon>
        <taxon>Planctomycetia</taxon>
        <taxon>Gemmatales</taxon>
        <taxon>Gemmataceae</taxon>
    </lineage>
</organism>
<accession>A0A8E6B8T0</accession>
<keyword evidence="4" id="KW-1185">Reference proteome</keyword>
<reference evidence="3" key="1">
    <citation type="submission" date="2021-05" db="EMBL/GenBank/DDBJ databases">
        <title>Complete genome sequence of the cellulolytic planctomycete Telmatocola sphagniphila SP2T and characterization of the first cellulase from planctomycetes.</title>
        <authorList>
            <person name="Rakitin A.L."/>
            <person name="Beletsky A.V."/>
            <person name="Naumoff D.G."/>
            <person name="Kulichevskaya I.S."/>
            <person name="Mardanov A.V."/>
            <person name="Ravin N.V."/>
            <person name="Dedysh S.N."/>
        </authorList>
    </citation>
    <scope>NUCLEOTIDE SEQUENCE</scope>
    <source>
        <strain evidence="3">SP2T</strain>
    </source>
</reference>
<protein>
    <submittedName>
        <fullName evidence="3">Glycosyltransferase</fullName>
        <ecNumber evidence="3">2.4.-.-</ecNumber>
    </submittedName>
</protein>
<dbReference type="Pfam" id="PF00534">
    <property type="entry name" value="Glycos_transf_1"/>
    <property type="match status" value="1"/>
</dbReference>
<dbReference type="PANTHER" id="PTHR46401:SF2">
    <property type="entry name" value="GLYCOSYLTRANSFERASE WBBK-RELATED"/>
    <property type="match status" value="1"/>
</dbReference>
<proteinExistence type="predicted"/>
<evidence type="ECO:0000259" key="2">
    <source>
        <dbReference type="Pfam" id="PF00534"/>
    </source>
</evidence>
<dbReference type="Proteomes" id="UP000676194">
    <property type="component" value="Chromosome"/>
</dbReference>
<keyword evidence="1 3" id="KW-0808">Transferase</keyword>
<evidence type="ECO:0000256" key="1">
    <source>
        <dbReference type="ARBA" id="ARBA00022679"/>
    </source>
</evidence>
<dbReference type="EC" id="2.4.-.-" evidence="3"/>
<feature type="domain" description="Glycosyl transferase family 1" evidence="2">
    <location>
        <begin position="271"/>
        <end position="416"/>
    </location>
</feature>
<dbReference type="RefSeq" id="WP_213497520.1">
    <property type="nucleotide sequence ID" value="NZ_CP074694.1"/>
</dbReference>
<evidence type="ECO:0000313" key="3">
    <source>
        <dbReference type="EMBL" id="QVL32628.1"/>
    </source>
</evidence>
<dbReference type="AlphaFoldDB" id="A0A8E6B8T0"/>
<dbReference type="GO" id="GO:0016757">
    <property type="term" value="F:glycosyltransferase activity"/>
    <property type="evidence" value="ECO:0007669"/>
    <property type="project" value="UniProtKB-KW"/>
</dbReference>
<sequence>MTIFQRGRDAVRNVLKWMFRPILRPLRDQFLSPAIHQFLKVNAHVEYSLHELHTLVKISDETILGLTLAQNLPPRGSTRLRGYPKKIYVDVRCLQMPAYNYRGIGYHSAGVLRHAKEFLGDSIRLIGLTDSLYPVVPEEFSHLCDEYRDRVPLDVGPALVLHLSPMTHCCSFLAQMFLQPELFHVAIFYDTIPLQEPHRYLPTPRRHREYLNSMIWLKMVDCFCAISKTAATQLENIIGPASDRMAVTGACLRESFQDIDFSMPLPGPFASRKYFLVIGSEDERKNVEIVLASHARCEVSIGLIIAGHHSPERLCELQDRYTEAGGHLKNLYFAQSTSDGQMAMLYHHALVTVVPSRAEGFSLPIIEALYCDCPVILSDISAHRELVEFEDALFQFDDGVTLTSLFNRFLNESPLRGEWLAIQKQKSLVFDENAVARKVWEHVGSFLPAR</sequence>
<keyword evidence="3" id="KW-0328">Glycosyltransferase</keyword>
<dbReference type="EMBL" id="CP074694">
    <property type="protein sequence ID" value="QVL32628.1"/>
    <property type="molecule type" value="Genomic_DNA"/>
</dbReference>
<dbReference type="InterPro" id="IPR001296">
    <property type="entry name" value="Glyco_trans_1"/>
</dbReference>
<dbReference type="KEGG" id="tsph:KIH39_01540"/>